<dbReference type="PROSITE" id="PS50294">
    <property type="entry name" value="WD_REPEATS_REGION"/>
    <property type="match status" value="1"/>
</dbReference>
<evidence type="ECO:0000256" key="1">
    <source>
        <dbReference type="ARBA" id="ARBA00004138"/>
    </source>
</evidence>
<keyword evidence="5" id="KW-0969">Cilium</keyword>
<evidence type="ECO:0000313" key="14">
    <source>
        <dbReference type="EMBL" id="KAF0298991.1"/>
    </source>
</evidence>
<dbReference type="InterPro" id="IPR056153">
    <property type="entry name" value="Beta-prop_IFT122_1st"/>
</dbReference>
<keyword evidence="3 7" id="KW-0853">WD repeat</keyword>
<dbReference type="GO" id="GO:0097730">
    <property type="term" value="C:non-motile cilium"/>
    <property type="evidence" value="ECO:0007669"/>
    <property type="project" value="TreeGrafter"/>
</dbReference>
<dbReference type="SUPFAM" id="SSF69322">
    <property type="entry name" value="Tricorn protease domain 2"/>
    <property type="match status" value="1"/>
</dbReference>
<proteinExistence type="predicted"/>
<dbReference type="InterPro" id="IPR036322">
    <property type="entry name" value="WD40_repeat_dom_sf"/>
</dbReference>
<evidence type="ECO:0000256" key="5">
    <source>
        <dbReference type="ARBA" id="ARBA00023069"/>
    </source>
</evidence>
<protein>
    <recommendedName>
        <fullName evidence="2">Intraflagellar transport protein 122 homolog</fullName>
    </recommendedName>
</protein>
<dbReference type="InterPro" id="IPR056838">
    <property type="entry name" value="Zn_ribbon_IFT122"/>
</dbReference>
<keyword evidence="6" id="KW-0966">Cell projection</keyword>
<dbReference type="InterPro" id="IPR015943">
    <property type="entry name" value="WD40/YVTN_repeat-like_dom_sf"/>
</dbReference>
<dbReference type="InterPro" id="IPR056152">
    <property type="entry name" value="Beta-prop_IFT122_2nd"/>
</dbReference>
<evidence type="ECO:0000256" key="7">
    <source>
        <dbReference type="PROSITE-ProRule" id="PRU00221"/>
    </source>
</evidence>
<feature type="compositionally biased region" description="Acidic residues" evidence="9">
    <location>
        <begin position="1078"/>
        <end position="1087"/>
    </location>
</feature>
<dbReference type="Gene3D" id="2.130.10.10">
    <property type="entry name" value="YVTN repeat-like/Quinoprotein amine dehydrogenase"/>
    <property type="match status" value="2"/>
</dbReference>
<feature type="region of interest" description="Disordered" evidence="9">
    <location>
        <begin position="1078"/>
        <end position="1142"/>
    </location>
</feature>
<dbReference type="InterPro" id="IPR001680">
    <property type="entry name" value="WD40_rpt"/>
</dbReference>
<evidence type="ECO:0000256" key="4">
    <source>
        <dbReference type="ARBA" id="ARBA00022737"/>
    </source>
</evidence>
<dbReference type="PANTHER" id="PTHR12764">
    <property type="entry name" value="WD REPEAT DOMAIN-RELATED"/>
    <property type="match status" value="1"/>
</dbReference>
<comment type="subcellular location">
    <subcellularLocation>
        <location evidence="1">Cell projection</location>
        <location evidence="1">Cilium</location>
    </subcellularLocation>
</comment>
<dbReference type="FunFam" id="1.25.40.470:FF:000005">
    <property type="entry name" value="Intraflagellar transport protein 122 homolog"/>
    <property type="match status" value="1"/>
</dbReference>
<dbReference type="GO" id="GO:0035721">
    <property type="term" value="P:intraciliary retrograde transport"/>
    <property type="evidence" value="ECO:0007669"/>
    <property type="project" value="TreeGrafter"/>
</dbReference>
<evidence type="ECO:0000259" key="12">
    <source>
        <dbReference type="Pfam" id="PF25144"/>
    </source>
</evidence>
<evidence type="ECO:0000256" key="9">
    <source>
        <dbReference type="SAM" id="MobiDB-lite"/>
    </source>
</evidence>
<feature type="domain" description="IFT122 zinc ribbon" evidence="12">
    <location>
        <begin position="1014"/>
        <end position="1057"/>
    </location>
</feature>
<dbReference type="Proteomes" id="UP000440578">
    <property type="component" value="Unassembled WGS sequence"/>
</dbReference>
<dbReference type="EMBL" id="VIIS01001399">
    <property type="protein sequence ID" value="KAF0298991.1"/>
    <property type="molecule type" value="Genomic_DNA"/>
</dbReference>
<feature type="repeat" description="WD" evidence="7">
    <location>
        <begin position="55"/>
        <end position="86"/>
    </location>
</feature>
<comment type="caution">
    <text evidence="14">The sequence shown here is derived from an EMBL/GenBank/DDBJ whole genome shotgun (WGS) entry which is preliminary data.</text>
</comment>
<dbReference type="SMART" id="SM00320">
    <property type="entry name" value="WD40"/>
    <property type="match status" value="7"/>
</dbReference>
<dbReference type="InterPro" id="IPR039857">
    <property type="entry name" value="Ift122/121"/>
</dbReference>
<dbReference type="InterPro" id="IPR026157">
    <property type="entry name" value="LZTFL1"/>
</dbReference>
<dbReference type="GO" id="GO:1905515">
    <property type="term" value="P:non-motile cilium assembly"/>
    <property type="evidence" value="ECO:0007669"/>
    <property type="project" value="TreeGrafter"/>
</dbReference>
<name>A0A6A4WAS9_AMPAM</name>
<keyword evidence="14" id="KW-0282">Flagellum</keyword>
<evidence type="ECO:0000313" key="15">
    <source>
        <dbReference type="Proteomes" id="UP000440578"/>
    </source>
</evidence>
<dbReference type="Pfam" id="PF25295">
    <property type="entry name" value="TPR_IFT122"/>
    <property type="match status" value="1"/>
</dbReference>
<keyword evidence="8" id="KW-0175">Coiled coil</keyword>
<evidence type="ECO:0000259" key="11">
    <source>
        <dbReference type="Pfam" id="PF23381"/>
    </source>
</evidence>
<dbReference type="InterPro" id="IPR057411">
    <property type="entry name" value="TPR_IFT122"/>
</dbReference>
<dbReference type="Pfam" id="PF25143">
    <property type="entry name" value="Zn_ribbon_IFT122_C"/>
    <property type="match status" value="1"/>
</dbReference>
<dbReference type="GO" id="GO:0061512">
    <property type="term" value="P:protein localization to cilium"/>
    <property type="evidence" value="ECO:0007669"/>
    <property type="project" value="TreeGrafter"/>
</dbReference>
<evidence type="ECO:0000256" key="6">
    <source>
        <dbReference type="ARBA" id="ARBA00023273"/>
    </source>
</evidence>
<evidence type="ECO:0000256" key="3">
    <source>
        <dbReference type="ARBA" id="ARBA00022574"/>
    </source>
</evidence>
<dbReference type="Pfam" id="PF15294">
    <property type="entry name" value="Leu_zip"/>
    <property type="match status" value="2"/>
</dbReference>
<gene>
    <name evidence="14" type="primary">ift122_1</name>
    <name evidence="14" type="ORF">FJT64_003690</name>
</gene>
<keyword evidence="4" id="KW-0677">Repeat</keyword>
<accession>A0A6A4WAS9</accession>
<feature type="domain" description="IFT122 first beta-propeller" evidence="11">
    <location>
        <begin position="14"/>
        <end position="202"/>
    </location>
</feature>
<evidence type="ECO:0000259" key="13">
    <source>
        <dbReference type="Pfam" id="PF25295"/>
    </source>
</evidence>
<keyword evidence="15" id="KW-1185">Reference proteome</keyword>
<dbReference type="Gene3D" id="1.25.40.470">
    <property type="match status" value="1"/>
</dbReference>
<evidence type="ECO:0000259" key="10">
    <source>
        <dbReference type="Pfam" id="PF23377"/>
    </source>
</evidence>
<organism evidence="14 15">
    <name type="scientific">Amphibalanus amphitrite</name>
    <name type="common">Striped barnacle</name>
    <name type="synonym">Balanus amphitrite</name>
    <dbReference type="NCBI Taxonomy" id="1232801"/>
    <lineage>
        <taxon>Eukaryota</taxon>
        <taxon>Metazoa</taxon>
        <taxon>Ecdysozoa</taxon>
        <taxon>Arthropoda</taxon>
        <taxon>Crustacea</taxon>
        <taxon>Multicrustacea</taxon>
        <taxon>Cirripedia</taxon>
        <taxon>Thoracica</taxon>
        <taxon>Thoracicalcarea</taxon>
        <taxon>Balanomorpha</taxon>
        <taxon>Balanoidea</taxon>
        <taxon>Balanidae</taxon>
        <taxon>Amphibalaninae</taxon>
        <taxon>Amphibalanus</taxon>
    </lineage>
</organism>
<feature type="domain" description="IFT122 first beta-propeller" evidence="11">
    <location>
        <begin position="205"/>
        <end position="313"/>
    </location>
</feature>
<dbReference type="OrthoDB" id="10255582at2759"/>
<feature type="coiled-coil region" evidence="8">
    <location>
        <begin position="1337"/>
        <end position="1491"/>
    </location>
</feature>
<reference evidence="14 15" key="1">
    <citation type="submission" date="2019-07" db="EMBL/GenBank/DDBJ databases">
        <title>Draft genome assembly of a fouling barnacle, Amphibalanus amphitrite (Darwin, 1854): The first reference genome for Thecostraca.</title>
        <authorList>
            <person name="Kim W."/>
        </authorList>
    </citation>
    <scope>NUCLEOTIDE SEQUENCE [LARGE SCALE GENOMIC DNA]</scope>
    <source>
        <strain evidence="14">SNU_AA5</strain>
        <tissue evidence="14">Soma without cirri and trophi</tissue>
    </source>
</reference>
<dbReference type="GO" id="GO:0030991">
    <property type="term" value="C:intraciliary transport particle A"/>
    <property type="evidence" value="ECO:0007669"/>
    <property type="project" value="TreeGrafter"/>
</dbReference>
<dbReference type="PROSITE" id="PS50082">
    <property type="entry name" value="WD_REPEATS_2"/>
    <property type="match status" value="1"/>
</dbReference>
<evidence type="ECO:0000256" key="8">
    <source>
        <dbReference type="SAM" id="Coils"/>
    </source>
</evidence>
<dbReference type="SUPFAM" id="SSF50978">
    <property type="entry name" value="WD40 repeat-like"/>
    <property type="match status" value="1"/>
</dbReference>
<dbReference type="Pfam" id="PF25144">
    <property type="entry name" value="Zn_ribbon_IFT122"/>
    <property type="match status" value="1"/>
</dbReference>
<dbReference type="Pfam" id="PF23381">
    <property type="entry name" value="Beta-prop_IFT122_1st"/>
    <property type="match status" value="2"/>
</dbReference>
<feature type="domain" description="IFT122 second beta-propeller" evidence="10">
    <location>
        <begin position="318"/>
        <end position="572"/>
    </location>
</feature>
<evidence type="ECO:0000256" key="2">
    <source>
        <dbReference type="ARBA" id="ARBA00019442"/>
    </source>
</evidence>
<dbReference type="PANTHER" id="PTHR12764:SF4">
    <property type="entry name" value="INTRAFLAGELLAR TRANSPORT PROTEIN 122 HOMOLOG"/>
    <property type="match status" value="1"/>
</dbReference>
<dbReference type="FunFam" id="2.130.10.10:FF:000176">
    <property type="entry name" value="Intraflagellar transport protein 122 homolog"/>
    <property type="match status" value="1"/>
</dbReference>
<dbReference type="Pfam" id="PF23377">
    <property type="entry name" value="Beta-prop_IFT122_2nd"/>
    <property type="match status" value="1"/>
</dbReference>
<sequence length="1497" mass="170993">MRTVTTWVDKVHDKDKNEQPIHDMCFHPDGSMLVVAAGNRVLVYDAVDGSLIQPLKGHTGNVYCVAYSRDGKRFASGSQDKSVIIWATKGTKVENGVCQIEGILRYTHKDPVQCIAYNPLSLMLVSCSLSDFGLWSPEQKNVTKYSVPSRVNGCTWTTDGLLIALGLMNGTVSIRNKQGEEKARIERPGGSSSPVWCVHFSPVREEAYDVLAVADWGQTLSFYSVYTKDFKVTEIGKERQLRFDPCTMQFFPLGQYILMGGSNRECVLYTKEGIRLEMIGAQESWVWCAAPRPDSNYVACGCNDGTIAYYQLVFSTVHGLHRERYAFRENMTDVIIEHLITEQKVRIKCRDMVKKIALYKTRLAVQLPERVIIYELYTGDSTDMHYRVKEKLNQKLECSLLVICANHLVLCQDKRLQCLNLSGEREREWVMDSMIRYIKVIGGPADRECLLVGLKNGHVFKIFIDNAFPVSLLKVPTAIRCLDLSAYKEKLAVVDDSGTVLVYNVETKELMFQEPNATSLSFNTMCEDMLCYSGSGVLFIKAANYVPYQQKLPGFVVGFTGSKVFVLWNYSMRSIDVLQSAPMYQYIEKKMFGQAYSVACLGVSESDWETLGTEALNNLDLEVAKKSYMRIKDMSWLYLLDSMEERKKKGEFNEQVFLGDILSYRGEFREAAECYQKGGKPSHALQMYTDLRMFDLAQEFAGDEDSSDRKTLLKKRAEWAKNINELRSAAEMYVNAGETMKAIEIMGENGWIDMLIETGRKLDKGEVQAIGLVAQHLRRLKQYALAAEMYKKMDDTESMITCYVEAEAWEEAFALGENHPEFRQIIYVPYAKWLAEHDKFLEAQKAFHKAGRLDLAFLILDQLTVNAVEESRFDDAAFYHWVLSLQCLEVAKEEPEQKEAMVKLFYEHQRKANIYYAYHTIHRYIEEPFTSYMPEALFNIARFLTHELTTQQPRGVSKFCTLYALAKQGKNLEAFKLARYALDKIQQLKVPLRFQENVDLASVQLRGKSFTDKEELLPLCYRCSTVNPLVNTRGSRCTNCSQPFVFSFVSFEILTLVEFQLEDGISDEDAMRMIELSDPDASSDEESSSSSDSSDDEKPGPTLNKLSGSAANHPKGWKEKKKGNTQTLTINDPNAGGESDPFTERLLNFEQGGSDFIPVVVNAAALRAMSPADVIVCRWPPPLRYQFFRNLMPDMPVSHCLSCNRLFHTDDYELQSLQKGHCPFCRRPSDPHQTGADDLGLNEHHQSQLSRYLRFARLQRDKRLRTVDAAFEDCMLSRLSEVTYTRDEVEELLTLLSGTVHDEVRAELVNADHTALLLLRQLFVQAQQWHLRLDSHVEQLENNYFKLGDEKSKLIERIQSIEAQASTLASEKGELSSELVKLRSELEFLKTSKDTVSKEQLDQIRDQASSVQRELEANLQQSEFTKTLLADELDTTKHKLEEIRSQLELAEQELDHKFQQTAAYRNMKKMLMDKNAKLKDLRSKLSKYEKDDTVEEE</sequence>
<feature type="domain" description="Intraflagellar transport protein 122 homolog TPR" evidence="13">
    <location>
        <begin position="579"/>
        <end position="958"/>
    </location>
</feature>